<dbReference type="AlphaFoldDB" id="A0A0D1EKX9"/>
<protein>
    <submittedName>
        <fullName evidence="2">3 beta-hydroxysteroid dehydrogenase/Delta 5--&gt;4-isomerase</fullName>
    </submittedName>
</protein>
<dbReference type="OrthoDB" id="7419852at2"/>
<accession>A0A0D1EKX9</accession>
<keyword evidence="2" id="KW-0413">Isomerase</keyword>
<name>A0A0D1EKX9_9RHOB</name>
<dbReference type="GO" id="GO:0042602">
    <property type="term" value="F:riboflavin reductase (NADPH) activity"/>
    <property type="evidence" value="ECO:0007669"/>
    <property type="project" value="TreeGrafter"/>
</dbReference>
<evidence type="ECO:0000313" key="2">
    <source>
        <dbReference type="EMBL" id="KIT18224.1"/>
    </source>
</evidence>
<keyword evidence="3" id="KW-1185">Reference proteome</keyword>
<dbReference type="Pfam" id="PF13460">
    <property type="entry name" value="NAD_binding_10"/>
    <property type="match status" value="1"/>
</dbReference>
<dbReference type="InterPro" id="IPR036291">
    <property type="entry name" value="NAD(P)-bd_dom_sf"/>
</dbReference>
<dbReference type="PATRIC" id="fig|935700.4.peg.26"/>
<organism evidence="2 3">
    <name type="scientific">Jannaschia aquimarina</name>
    <dbReference type="NCBI Taxonomy" id="935700"/>
    <lineage>
        <taxon>Bacteria</taxon>
        <taxon>Pseudomonadati</taxon>
        <taxon>Pseudomonadota</taxon>
        <taxon>Alphaproteobacteria</taxon>
        <taxon>Rhodobacterales</taxon>
        <taxon>Roseobacteraceae</taxon>
        <taxon>Jannaschia</taxon>
    </lineage>
</organism>
<reference evidence="2 3" key="1">
    <citation type="submission" date="2015-02" db="EMBL/GenBank/DDBJ databases">
        <title>Genome Sequence of Jannaschia aquimarina DSM28248, a member of the Roseobacter clade.</title>
        <authorList>
            <person name="Voget S."/>
            <person name="Daniel R."/>
        </authorList>
    </citation>
    <scope>NUCLEOTIDE SEQUENCE [LARGE SCALE GENOMIC DNA]</scope>
    <source>
        <strain evidence="2 3">GSW-M26</strain>
    </source>
</reference>
<comment type="caution">
    <text evidence="2">The sequence shown here is derived from an EMBL/GenBank/DDBJ whole genome shotgun (WGS) entry which is preliminary data.</text>
</comment>
<sequence>MRVLIIGASGNVGGHTVHHALKAGHEVSAGARDPSKIEGEDPKLRRVETDVMKPDTLRAAVEGQDAVILTFGAPLTRQTILHAPTLCADGTANVIDAMKDAGVKRLIAMTAIGAGDSAGHGRFVFRRIIEPVLLGRIMEDRTRQEEIVRTSGLPEWVIVRPTELADRDTAPIRVIEDLEAEPEPETIAREDVGRFLVARVDGRDYDGRAVLITN</sequence>
<dbReference type="STRING" id="935700.jaqu_00240"/>
<gene>
    <name evidence="2" type="ORF">jaqu_00240</name>
</gene>
<dbReference type="Proteomes" id="UP000032232">
    <property type="component" value="Unassembled WGS sequence"/>
</dbReference>
<evidence type="ECO:0000313" key="3">
    <source>
        <dbReference type="Proteomes" id="UP000032232"/>
    </source>
</evidence>
<dbReference type="PANTHER" id="PTHR43355:SF2">
    <property type="entry name" value="FLAVIN REDUCTASE (NADPH)"/>
    <property type="match status" value="1"/>
</dbReference>
<proteinExistence type="predicted"/>
<dbReference type="PANTHER" id="PTHR43355">
    <property type="entry name" value="FLAVIN REDUCTASE (NADPH)"/>
    <property type="match status" value="1"/>
</dbReference>
<dbReference type="InterPro" id="IPR051606">
    <property type="entry name" value="Polyketide_Oxido-like"/>
</dbReference>
<dbReference type="SUPFAM" id="SSF51735">
    <property type="entry name" value="NAD(P)-binding Rossmann-fold domains"/>
    <property type="match status" value="1"/>
</dbReference>
<dbReference type="InterPro" id="IPR016040">
    <property type="entry name" value="NAD(P)-bd_dom"/>
</dbReference>
<evidence type="ECO:0000259" key="1">
    <source>
        <dbReference type="Pfam" id="PF13460"/>
    </source>
</evidence>
<dbReference type="RefSeq" id="WP_043916884.1">
    <property type="nucleotide sequence ID" value="NZ_FZPF01000002.1"/>
</dbReference>
<feature type="domain" description="NAD(P)-binding" evidence="1">
    <location>
        <begin position="7"/>
        <end position="199"/>
    </location>
</feature>
<dbReference type="Gene3D" id="3.40.50.720">
    <property type="entry name" value="NAD(P)-binding Rossmann-like Domain"/>
    <property type="match status" value="1"/>
</dbReference>
<dbReference type="GO" id="GO:0016853">
    <property type="term" value="F:isomerase activity"/>
    <property type="evidence" value="ECO:0007669"/>
    <property type="project" value="UniProtKB-KW"/>
</dbReference>
<dbReference type="GO" id="GO:0004074">
    <property type="term" value="F:biliverdin reductase [NAD(P)H] activity"/>
    <property type="evidence" value="ECO:0007669"/>
    <property type="project" value="TreeGrafter"/>
</dbReference>
<dbReference type="EMBL" id="JYFE01000001">
    <property type="protein sequence ID" value="KIT18224.1"/>
    <property type="molecule type" value="Genomic_DNA"/>
</dbReference>